<dbReference type="Proteomes" id="UP000010480">
    <property type="component" value="Plasmid pCYAN10605.01"/>
</dbReference>
<gene>
    <name evidence="2" type="ordered locus">Cyan10605_3508</name>
</gene>
<keyword evidence="3" id="KW-1185">Reference proteome</keyword>
<dbReference type="EMBL" id="CP003948">
    <property type="protein sequence ID" value="AFZ55541.1"/>
    <property type="molecule type" value="Genomic_DNA"/>
</dbReference>
<evidence type="ECO:0000256" key="1">
    <source>
        <dbReference type="SAM" id="Phobius"/>
    </source>
</evidence>
<keyword evidence="1" id="KW-0472">Membrane</keyword>
<organism evidence="2 3">
    <name type="scientific">Cyanobacterium aponinum (strain PCC 10605)</name>
    <dbReference type="NCBI Taxonomy" id="755178"/>
    <lineage>
        <taxon>Bacteria</taxon>
        <taxon>Bacillati</taxon>
        <taxon>Cyanobacteriota</taxon>
        <taxon>Cyanophyceae</taxon>
        <taxon>Oscillatoriophycideae</taxon>
        <taxon>Chroococcales</taxon>
        <taxon>Geminocystaceae</taxon>
        <taxon>Cyanobacterium</taxon>
    </lineage>
</organism>
<dbReference type="AlphaFoldDB" id="K9Z8L6"/>
<reference evidence="3" key="1">
    <citation type="journal article" date="2013" name="Proc. Natl. Acad. Sci. U.S.A.">
        <title>Improving the coverage of the cyanobacterial phylum using diversity-driven genome sequencing.</title>
        <authorList>
            <person name="Shih P.M."/>
            <person name="Wu D."/>
            <person name="Latifi A."/>
            <person name="Axen S.D."/>
            <person name="Fewer D.P."/>
            <person name="Talla E."/>
            <person name="Calteau A."/>
            <person name="Cai F."/>
            <person name="Tandeau de Marsac N."/>
            <person name="Rippka R."/>
            <person name="Herdman M."/>
            <person name="Sivonen K."/>
            <person name="Coursin T."/>
            <person name="Laurent T."/>
            <person name="Goodwin L."/>
            <person name="Nolan M."/>
            <person name="Davenport K.W."/>
            <person name="Han C.S."/>
            <person name="Rubin E.M."/>
            <person name="Eisen J.A."/>
            <person name="Woyke T."/>
            <person name="Gugger M."/>
            <person name="Kerfeld C.A."/>
        </authorList>
    </citation>
    <scope>NUCLEOTIDE SEQUENCE [LARGE SCALE GENOMIC DNA]</scope>
    <source>
        <strain evidence="3">PCC 10605</strain>
        <plasmid evidence="3">Plasmid pCYAN10605.01</plasmid>
    </source>
</reference>
<protein>
    <submittedName>
        <fullName evidence="2">Uncharacterized protein</fullName>
    </submittedName>
</protein>
<evidence type="ECO:0000313" key="3">
    <source>
        <dbReference type="Proteomes" id="UP000010480"/>
    </source>
</evidence>
<keyword evidence="1" id="KW-0812">Transmembrane</keyword>
<dbReference type="KEGG" id="can:Cyan10605_3508"/>
<accession>K9Z8L6</accession>
<evidence type="ECO:0000313" key="2">
    <source>
        <dbReference type="EMBL" id="AFZ55541.1"/>
    </source>
</evidence>
<dbReference type="RefSeq" id="WP_015221258.1">
    <property type="nucleotide sequence ID" value="NC_019777.1"/>
</dbReference>
<feature type="transmembrane region" description="Helical" evidence="1">
    <location>
        <begin position="12"/>
        <end position="29"/>
    </location>
</feature>
<keyword evidence="2" id="KW-0614">Plasmid</keyword>
<dbReference type="HOGENOM" id="CLU_1537540_0_0_3"/>
<sequence>MTNQNENGCAGCLSLIIALFVVGLLVSYWQLVLAFVFVIFVFWVLFKIITSICHSVFGGRNTSSYRPMTTKFNSNDANTPFYTIDMKADAIDHPSASKTIKPKQKSSNLVKKDSPKTEIEMTVNTSNKSKLVKKNVQTNLTGDIDINIKDKKIKSVKYTKTTIEEVVYEIDTDD</sequence>
<feature type="transmembrane region" description="Helical" evidence="1">
    <location>
        <begin position="35"/>
        <end position="57"/>
    </location>
</feature>
<keyword evidence="1" id="KW-1133">Transmembrane helix</keyword>
<geneLocation type="plasmid" evidence="2 3">
    <name>pCYAN10605.01</name>
</geneLocation>
<proteinExistence type="predicted"/>
<name>K9Z8L6_CYAAP</name>